<name>A0AA94EZY4_9FLAO</name>
<dbReference type="EMBL" id="RWGX01000004">
    <property type="protein sequence ID" value="RVU88276.1"/>
    <property type="molecule type" value="Genomic_DNA"/>
</dbReference>
<dbReference type="RefSeq" id="WP_127822118.1">
    <property type="nucleotide sequence ID" value="NZ_RWGX02000012.1"/>
</dbReference>
<protein>
    <recommendedName>
        <fullName evidence="2">Glycosyltransferase</fullName>
    </recommendedName>
</protein>
<organism evidence="1">
    <name type="scientific">Flavobacterium columnare</name>
    <dbReference type="NCBI Taxonomy" id="996"/>
    <lineage>
        <taxon>Bacteria</taxon>
        <taxon>Pseudomonadati</taxon>
        <taxon>Bacteroidota</taxon>
        <taxon>Flavobacteriia</taxon>
        <taxon>Flavobacteriales</taxon>
        <taxon>Flavobacteriaceae</taxon>
        <taxon>Flavobacterium</taxon>
    </lineage>
</organism>
<dbReference type="Gene3D" id="3.90.550.10">
    <property type="entry name" value="Spore Coat Polysaccharide Biosynthesis Protein SpsA, Chain A"/>
    <property type="match status" value="1"/>
</dbReference>
<evidence type="ECO:0008006" key="2">
    <source>
        <dbReference type="Google" id="ProtNLM"/>
    </source>
</evidence>
<reference evidence="1" key="1">
    <citation type="submission" date="2018-12" db="EMBL/GenBank/DDBJ databases">
        <title>Draft genome sequence of Flaovobacterium columnare BGFS27 isolated from channel catfish in Alabama.</title>
        <authorList>
            <person name="Cai W."/>
            <person name="Arias C."/>
        </authorList>
    </citation>
    <scope>NUCLEOTIDE SEQUENCE [LARGE SCALE GENOMIC DNA]</scope>
    <source>
        <strain evidence="1">BGFS27</strain>
    </source>
</reference>
<evidence type="ECO:0000313" key="1">
    <source>
        <dbReference type="EMBL" id="RVU88276.1"/>
    </source>
</evidence>
<gene>
    <name evidence="1" type="ORF">EJB19_08900</name>
</gene>
<dbReference type="InterPro" id="IPR029044">
    <property type="entry name" value="Nucleotide-diphossugar_trans"/>
</dbReference>
<dbReference type="AlphaFoldDB" id="A0AA94EZY4"/>
<proteinExistence type="predicted"/>
<sequence>MKTKILLFSPVRKPNEIVKLHLHSLLDLEINDFEFTFSFFDDNLDPQSTVILNEFVSKQNKALLLNAIFDIEPDTKKRKERWEEDLYDRITLIKDSAIRYFLNQDYDYLFFVDADLVLHPKTIINLFQAKKDFVAEIFWTHFSYAASYMPNCWDKEGNSLERMITYIIPGTYEVGFTGACTLLTRKILESGVRFQPIKNMTWLGEDKHFCTRAAVMDFDIFVNTESPAFHIYSTTLVSQAKEFIDSGYSLAYLQVWLDDVWVEKIKMWQKLTTYKKPLSEKIKKYIKRWIKYNN</sequence>
<comment type="caution">
    <text evidence="1">The sequence shown here is derived from an EMBL/GenBank/DDBJ whole genome shotgun (WGS) entry which is preliminary data.</text>
</comment>
<dbReference type="SUPFAM" id="SSF53448">
    <property type="entry name" value="Nucleotide-diphospho-sugar transferases"/>
    <property type="match status" value="1"/>
</dbReference>
<accession>A0AA94EZY4</accession>